<dbReference type="EMBL" id="CAJNIZ010020968">
    <property type="protein sequence ID" value="CAE7446979.1"/>
    <property type="molecule type" value="Genomic_DNA"/>
</dbReference>
<evidence type="ECO:0000313" key="2">
    <source>
        <dbReference type="EMBL" id="CAE7446979.1"/>
    </source>
</evidence>
<sequence>AKLESLGLDCDVIEDLFDVLDADGSDDVSEAEMLNGVEILLELAKGLLGCHVGVSNDGR</sequence>
<dbReference type="PROSITE" id="PS50222">
    <property type="entry name" value="EF_HAND_2"/>
    <property type="match status" value="1"/>
</dbReference>
<evidence type="ECO:0000259" key="1">
    <source>
        <dbReference type="PROSITE" id="PS50222"/>
    </source>
</evidence>
<gene>
    <name evidence="2" type="ORF">SPIL2461_LOCUS10895</name>
</gene>
<reference evidence="2" key="1">
    <citation type="submission" date="2021-02" db="EMBL/GenBank/DDBJ databases">
        <authorList>
            <person name="Dougan E. K."/>
            <person name="Rhodes N."/>
            <person name="Thang M."/>
            <person name="Chan C."/>
        </authorList>
    </citation>
    <scope>NUCLEOTIDE SEQUENCE</scope>
</reference>
<dbReference type="AlphaFoldDB" id="A0A812RNN3"/>
<accession>A0A812RNN3</accession>
<organism evidence="2 3">
    <name type="scientific">Symbiodinium pilosum</name>
    <name type="common">Dinoflagellate</name>
    <dbReference type="NCBI Taxonomy" id="2952"/>
    <lineage>
        <taxon>Eukaryota</taxon>
        <taxon>Sar</taxon>
        <taxon>Alveolata</taxon>
        <taxon>Dinophyceae</taxon>
        <taxon>Suessiales</taxon>
        <taxon>Symbiodiniaceae</taxon>
        <taxon>Symbiodinium</taxon>
    </lineage>
</organism>
<dbReference type="InterPro" id="IPR018247">
    <property type="entry name" value="EF_Hand_1_Ca_BS"/>
</dbReference>
<feature type="non-terminal residue" evidence="2">
    <location>
        <position position="1"/>
    </location>
</feature>
<dbReference type="GO" id="GO:0005509">
    <property type="term" value="F:calcium ion binding"/>
    <property type="evidence" value="ECO:0007669"/>
    <property type="project" value="InterPro"/>
</dbReference>
<proteinExistence type="predicted"/>
<evidence type="ECO:0000313" key="3">
    <source>
        <dbReference type="Proteomes" id="UP000649617"/>
    </source>
</evidence>
<dbReference type="InterPro" id="IPR002048">
    <property type="entry name" value="EF_hand_dom"/>
</dbReference>
<name>A0A812RNN3_SYMPI</name>
<protein>
    <recommendedName>
        <fullName evidence="1">EF-hand domain-containing protein</fullName>
    </recommendedName>
</protein>
<dbReference type="Proteomes" id="UP000649617">
    <property type="component" value="Unassembled WGS sequence"/>
</dbReference>
<keyword evidence="3" id="KW-1185">Reference proteome</keyword>
<dbReference type="PROSITE" id="PS00018">
    <property type="entry name" value="EF_HAND_1"/>
    <property type="match status" value="1"/>
</dbReference>
<comment type="caution">
    <text evidence="2">The sequence shown here is derived from an EMBL/GenBank/DDBJ whole genome shotgun (WGS) entry which is preliminary data.</text>
</comment>
<feature type="domain" description="EF-hand" evidence="1">
    <location>
        <begin position="8"/>
        <end position="43"/>
    </location>
</feature>